<keyword evidence="4" id="KW-1185">Reference proteome</keyword>
<proteinExistence type="predicted"/>
<keyword evidence="1" id="KW-0963">Cytoplasm</keyword>
<comment type="caution">
    <text evidence="3">The sequence shown here is derived from an EMBL/GenBank/DDBJ whole genome shotgun (WGS) entry which is preliminary data.</text>
</comment>
<dbReference type="InterPro" id="IPR003786">
    <property type="entry name" value="FdhD"/>
</dbReference>
<dbReference type="Proteomes" id="UP001287282">
    <property type="component" value="Unassembled WGS sequence"/>
</dbReference>
<dbReference type="PANTHER" id="PTHR30592">
    <property type="entry name" value="FORMATE DEHYDROGENASE"/>
    <property type="match status" value="1"/>
</dbReference>
<dbReference type="PANTHER" id="PTHR30592:SF1">
    <property type="entry name" value="SULFUR CARRIER PROTEIN FDHD"/>
    <property type="match status" value="1"/>
</dbReference>
<sequence length="59" mass="6433">EILLKVAKIKCSTVLSKSAPTELALRLAKELGITAVGFIRGHALNIYTNPERIIIPESM</sequence>
<keyword evidence="2" id="KW-0501">Molybdenum cofactor biosynthesis</keyword>
<dbReference type="InterPro" id="IPR016193">
    <property type="entry name" value="Cytidine_deaminase-like"/>
</dbReference>
<name>A0ABU3XH87_9BACI</name>
<dbReference type="RefSeq" id="WP_317124244.1">
    <property type="nucleotide sequence ID" value="NZ_JAWJBA010000519.1"/>
</dbReference>
<evidence type="ECO:0000256" key="1">
    <source>
        <dbReference type="ARBA" id="ARBA00022490"/>
    </source>
</evidence>
<accession>A0ABU3XH87</accession>
<dbReference type="Pfam" id="PF02634">
    <property type="entry name" value="FdhD-NarQ"/>
    <property type="match status" value="1"/>
</dbReference>
<protein>
    <submittedName>
        <fullName evidence="3">Formate dehydrogenase accessory sulfurtransferase FdhD</fullName>
    </submittedName>
</protein>
<dbReference type="SUPFAM" id="SSF53927">
    <property type="entry name" value="Cytidine deaminase-like"/>
    <property type="match status" value="1"/>
</dbReference>
<evidence type="ECO:0000256" key="2">
    <source>
        <dbReference type="ARBA" id="ARBA00023150"/>
    </source>
</evidence>
<dbReference type="EMBL" id="JAWJBA010000519">
    <property type="protein sequence ID" value="MDV2687270.1"/>
    <property type="molecule type" value="Genomic_DNA"/>
</dbReference>
<evidence type="ECO:0000313" key="3">
    <source>
        <dbReference type="EMBL" id="MDV2687270.1"/>
    </source>
</evidence>
<reference evidence="3 4" key="1">
    <citation type="submission" date="2023-10" db="EMBL/GenBank/DDBJ databases">
        <title>Screening of Alkalihalobacillus lindianensis BZ-TG-R113 and Its Alleviation of Salt Stress on Rapeseed Growth.</title>
        <authorList>
            <person name="Zhao B."/>
            <person name="Guo T."/>
        </authorList>
    </citation>
    <scope>NUCLEOTIDE SEQUENCE [LARGE SCALE GENOMIC DNA]</scope>
    <source>
        <strain evidence="3 4">BZ-TG-R113</strain>
    </source>
</reference>
<evidence type="ECO:0000313" key="4">
    <source>
        <dbReference type="Proteomes" id="UP001287282"/>
    </source>
</evidence>
<feature type="non-terminal residue" evidence="3">
    <location>
        <position position="1"/>
    </location>
</feature>
<organism evidence="3 4">
    <name type="scientific">Alkalihalophilus lindianensis</name>
    <dbReference type="NCBI Taxonomy" id="1630542"/>
    <lineage>
        <taxon>Bacteria</taxon>
        <taxon>Bacillati</taxon>
        <taxon>Bacillota</taxon>
        <taxon>Bacilli</taxon>
        <taxon>Bacillales</taxon>
        <taxon>Bacillaceae</taxon>
        <taxon>Alkalihalophilus</taxon>
    </lineage>
</organism>
<dbReference type="Gene3D" id="3.40.140.10">
    <property type="entry name" value="Cytidine Deaminase, domain 2"/>
    <property type="match status" value="1"/>
</dbReference>
<gene>
    <name evidence="3" type="ORF">RYX56_23265</name>
</gene>